<dbReference type="GO" id="GO:0040029">
    <property type="term" value="P:epigenetic regulation of gene expression"/>
    <property type="evidence" value="ECO:0007669"/>
    <property type="project" value="TreeGrafter"/>
</dbReference>
<dbReference type="CDD" id="cd09992">
    <property type="entry name" value="HDAC_classII"/>
    <property type="match status" value="1"/>
</dbReference>
<dbReference type="Pfam" id="PF00850">
    <property type="entry name" value="Hist_deacetyl"/>
    <property type="match status" value="1"/>
</dbReference>
<evidence type="ECO:0000313" key="4">
    <source>
        <dbReference type="Proteomes" id="UP001149411"/>
    </source>
</evidence>
<dbReference type="PRINTS" id="PR01270">
    <property type="entry name" value="HDASUPER"/>
</dbReference>
<evidence type="ECO:0000313" key="3">
    <source>
        <dbReference type="EMBL" id="MCX2817770.1"/>
    </source>
</evidence>
<dbReference type="InterPro" id="IPR003084">
    <property type="entry name" value="HDAC_I/II"/>
</dbReference>
<dbReference type="Gene3D" id="3.40.800.20">
    <property type="entry name" value="Histone deacetylase domain"/>
    <property type="match status" value="1"/>
</dbReference>
<accession>A0A9Q4C0P6</accession>
<gene>
    <name evidence="3" type="ORF">EGH25_00120</name>
</gene>
<dbReference type="InterPro" id="IPR023801">
    <property type="entry name" value="His_deacetylse_dom"/>
</dbReference>
<organism evidence="3 4">
    <name type="scientific">Halorutilus salinus</name>
    <dbReference type="NCBI Taxonomy" id="2487751"/>
    <lineage>
        <taxon>Archaea</taxon>
        <taxon>Methanobacteriati</taxon>
        <taxon>Methanobacteriota</taxon>
        <taxon>Stenosarchaea group</taxon>
        <taxon>Halobacteria</taxon>
        <taxon>Halorutilales</taxon>
        <taxon>Halorutilaceae</taxon>
        <taxon>Halorutilus</taxon>
    </lineage>
</organism>
<keyword evidence="1" id="KW-0378">Hydrolase</keyword>
<dbReference type="GO" id="GO:0016787">
    <property type="term" value="F:hydrolase activity"/>
    <property type="evidence" value="ECO:0007669"/>
    <property type="project" value="UniProtKB-KW"/>
</dbReference>
<feature type="domain" description="Histone deacetylase" evidence="2">
    <location>
        <begin position="20"/>
        <end position="300"/>
    </location>
</feature>
<evidence type="ECO:0000259" key="2">
    <source>
        <dbReference type="Pfam" id="PF00850"/>
    </source>
</evidence>
<name>A0A9Q4C0P6_9EURY</name>
<protein>
    <submittedName>
        <fullName evidence="3">Histone deacetylase</fullName>
    </submittedName>
</protein>
<dbReference type="EMBL" id="RKLV01000001">
    <property type="protein sequence ID" value="MCX2817770.1"/>
    <property type="molecule type" value="Genomic_DNA"/>
</dbReference>
<dbReference type="PANTHER" id="PTHR10625:SF10">
    <property type="entry name" value="HISTONE DEACETYLASE HDAC1"/>
    <property type="match status" value="1"/>
</dbReference>
<dbReference type="Proteomes" id="UP001149411">
    <property type="component" value="Unassembled WGS sequence"/>
</dbReference>
<dbReference type="RefSeq" id="WP_266085241.1">
    <property type="nucleotide sequence ID" value="NZ_RKLV01000001.1"/>
</dbReference>
<dbReference type="PRINTS" id="PR01271">
    <property type="entry name" value="HISDACETLASE"/>
</dbReference>
<comment type="caution">
    <text evidence="3">The sequence shown here is derived from an EMBL/GenBank/DDBJ whole genome shotgun (WGS) entry which is preliminary data.</text>
</comment>
<dbReference type="PANTHER" id="PTHR10625">
    <property type="entry name" value="HISTONE DEACETYLASE HDAC1-RELATED"/>
    <property type="match status" value="1"/>
</dbReference>
<reference evidence="3" key="1">
    <citation type="submission" date="2022-09" db="EMBL/GenBank/DDBJ databases">
        <title>Haloadaptaus new haloarchaeum isolated from saline soil.</title>
        <authorList>
            <person name="Duran-Viseras A."/>
            <person name="Sanchez-Porro C."/>
            <person name="Ventosa A."/>
        </authorList>
    </citation>
    <scope>NUCLEOTIDE SEQUENCE</scope>
    <source>
        <strain evidence="3">F3-133</strain>
    </source>
</reference>
<dbReference type="SUPFAM" id="SSF52768">
    <property type="entry name" value="Arginase/deacetylase"/>
    <property type="match status" value="1"/>
</dbReference>
<dbReference type="InterPro" id="IPR000286">
    <property type="entry name" value="HDACs"/>
</dbReference>
<keyword evidence="4" id="KW-1185">Reference proteome</keyword>
<dbReference type="InterPro" id="IPR023696">
    <property type="entry name" value="Ureohydrolase_dom_sf"/>
</dbReference>
<sequence>MTLALVYHDDYLLHENTPTHPERRERLTYTMDQLREEGVLDHTDVELVEPEAVTEDEILRVHTPDYVGRLKKMSEEGGGALTVDTHVSEHTWDSARLAAGGVTDAVDRVLKGDNQTSFVMSRPGGHHAFADHAHGFCFTNNTAVALKHAQEVYDLDRILLWDWDAHHFDGTQSVFYDDPSVLTMSTHQTGRTLFPGTGYTDEVGEDEGEGYNVNVPLLPKTGDEGYERVVDEVFEPIARQYDPDLLFVEAGQDNHFTDPITDLGVTAQGYASLMNSAVETAEDVCDGRVVASLAGGYGVEGGLPYTNLAVIASLARLDTSNVREPATYEPPADGPTVDGAVSKVKEKLGDYWEL</sequence>
<proteinExistence type="predicted"/>
<dbReference type="InterPro" id="IPR037138">
    <property type="entry name" value="His_deacetylse_dom_sf"/>
</dbReference>
<evidence type="ECO:0000256" key="1">
    <source>
        <dbReference type="ARBA" id="ARBA00022801"/>
    </source>
</evidence>
<dbReference type="AlphaFoldDB" id="A0A9Q4C0P6"/>
<dbReference type="GO" id="GO:0004407">
    <property type="term" value="F:histone deacetylase activity"/>
    <property type="evidence" value="ECO:0007669"/>
    <property type="project" value="InterPro"/>
</dbReference>